<evidence type="ECO:0000256" key="4">
    <source>
        <dbReference type="SAM" id="SignalP"/>
    </source>
</evidence>
<sequence length="398" mass="45760">MKTLPLCFIVFLFQAIYAIDGNLTLVMVHALWRHGDRTPTETYHNDKFTVDYWKYGGGGWGQLTPIGMKQHMILGRKIRDRYINGHPYNFLKPQYDQQEVFVRATDKNRTLLSAASNMIGMYSAREGENFNRPGYDFPEESGWPVGYVPIPIHTIDDAGDHLLDVDNACPLQDTVWELAKTTSIVSNYFNSENVTALMRNLTNFCGEDINPENLWILFNALKIEKQYFPEVFQNFTPWYTDALWEQIDIVNSQVQDFQNGLGLEGVVVKGIDIGRTLRKIRGGTLVNDIYNRMNRKAECLINTSQECAYTNNLKFFAYSAHDTTLYALFSLLDVAHFAVQPRGYPLYSACVLIEQWQDLNTNKTYFKWCNFDILKGSSSTSSIFASILVFLFSFVFIR</sequence>
<proteinExistence type="inferred from homology"/>
<keyword evidence="3" id="KW-0812">Transmembrane</keyword>
<keyword evidence="4" id="KW-0732">Signal</keyword>
<reference evidence="6" key="1">
    <citation type="submission" date="2010-08" db="EMBL/GenBank/DDBJ databases">
        <authorList>
            <consortium name="Caenorhabditis japonica Sequencing Consortium"/>
            <person name="Wilson R.K."/>
        </authorList>
    </citation>
    <scope>NUCLEOTIDE SEQUENCE [LARGE SCALE GENOMIC DNA]</scope>
    <source>
        <strain evidence="6">DF5081</strain>
    </source>
</reference>
<evidence type="ECO:0008006" key="7">
    <source>
        <dbReference type="Google" id="ProtNLM"/>
    </source>
</evidence>
<dbReference type="Proteomes" id="UP000005237">
    <property type="component" value="Unassembled WGS sequence"/>
</dbReference>
<reference evidence="5" key="2">
    <citation type="submission" date="2022-06" db="UniProtKB">
        <authorList>
            <consortium name="EnsemblMetazoa"/>
        </authorList>
    </citation>
    <scope>IDENTIFICATION</scope>
    <source>
        <strain evidence="5">DF5081</strain>
    </source>
</reference>
<evidence type="ECO:0000313" key="5">
    <source>
        <dbReference type="EnsemblMetazoa" id="CJA08141.1"/>
    </source>
</evidence>
<evidence type="ECO:0000313" key="6">
    <source>
        <dbReference type="Proteomes" id="UP000005237"/>
    </source>
</evidence>
<protein>
    <recommendedName>
        <fullName evidence="7">Acid phosphatase</fullName>
    </recommendedName>
</protein>
<dbReference type="PANTHER" id="PTHR11567">
    <property type="entry name" value="ACID PHOSPHATASE-RELATED"/>
    <property type="match status" value="1"/>
</dbReference>
<dbReference type="InterPro" id="IPR050645">
    <property type="entry name" value="Histidine_acid_phosphatase"/>
</dbReference>
<comment type="similarity">
    <text evidence="2">Belongs to the histidine acid phosphatase family.</text>
</comment>
<accession>A0A8R1DNY9</accession>
<dbReference type="Gene3D" id="3.40.50.1240">
    <property type="entry name" value="Phosphoglycerate mutase-like"/>
    <property type="match status" value="1"/>
</dbReference>
<organism evidence="5 6">
    <name type="scientific">Caenorhabditis japonica</name>
    <dbReference type="NCBI Taxonomy" id="281687"/>
    <lineage>
        <taxon>Eukaryota</taxon>
        <taxon>Metazoa</taxon>
        <taxon>Ecdysozoa</taxon>
        <taxon>Nematoda</taxon>
        <taxon>Chromadorea</taxon>
        <taxon>Rhabditida</taxon>
        <taxon>Rhabditina</taxon>
        <taxon>Rhabditomorpha</taxon>
        <taxon>Rhabditoidea</taxon>
        <taxon>Rhabditidae</taxon>
        <taxon>Peloderinae</taxon>
        <taxon>Caenorhabditis</taxon>
    </lineage>
</organism>
<evidence type="ECO:0000256" key="3">
    <source>
        <dbReference type="SAM" id="Phobius"/>
    </source>
</evidence>
<dbReference type="PANTHER" id="PTHR11567:SF189">
    <property type="entry name" value="INTESTINAL ACID PHOSPHATASE"/>
    <property type="match status" value="1"/>
</dbReference>
<dbReference type="EnsemblMetazoa" id="CJA08141.1">
    <property type="protein sequence ID" value="CJA08141.1"/>
    <property type="gene ID" value="WBGene00127345"/>
</dbReference>
<feature type="transmembrane region" description="Helical" evidence="3">
    <location>
        <begin position="379"/>
        <end position="397"/>
    </location>
</feature>
<feature type="signal peptide" evidence="4">
    <location>
        <begin position="1"/>
        <end position="18"/>
    </location>
</feature>
<dbReference type="CDD" id="cd07061">
    <property type="entry name" value="HP_HAP_like"/>
    <property type="match status" value="1"/>
</dbReference>
<dbReference type="Pfam" id="PF00328">
    <property type="entry name" value="His_Phos_2"/>
    <property type="match status" value="1"/>
</dbReference>
<dbReference type="AlphaFoldDB" id="A0A8R1DNY9"/>
<dbReference type="InterPro" id="IPR033379">
    <property type="entry name" value="Acid_Pase_AS"/>
</dbReference>
<dbReference type="PROSITE" id="PS00616">
    <property type="entry name" value="HIS_ACID_PHOSPHAT_1"/>
    <property type="match status" value="1"/>
</dbReference>
<name>A0A8R1DNY9_CAEJA</name>
<feature type="chain" id="PRO_5035758565" description="Acid phosphatase" evidence="4">
    <location>
        <begin position="19"/>
        <end position="398"/>
    </location>
</feature>
<evidence type="ECO:0000256" key="2">
    <source>
        <dbReference type="ARBA" id="ARBA00005375"/>
    </source>
</evidence>
<dbReference type="InterPro" id="IPR029033">
    <property type="entry name" value="His_PPase_superfam"/>
</dbReference>
<comment type="catalytic activity">
    <reaction evidence="1">
        <text>a phosphate monoester + H2O = an alcohol + phosphate</text>
        <dbReference type="Rhea" id="RHEA:15017"/>
        <dbReference type="ChEBI" id="CHEBI:15377"/>
        <dbReference type="ChEBI" id="CHEBI:30879"/>
        <dbReference type="ChEBI" id="CHEBI:43474"/>
        <dbReference type="ChEBI" id="CHEBI:67140"/>
        <dbReference type="EC" id="3.1.3.2"/>
    </reaction>
</comment>
<keyword evidence="3" id="KW-1133">Transmembrane helix</keyword>
<keyword evidence="3" id="KW-0472">Membrane</keyword>
<evidence type="ECO:0000256" key="1">
    <source>
        <dbReference type="ARBA" id="ARBA00000032"/>
    </source>
</evidence>
<keyword evidence="6" id="KW-1185">Reference proteome</keyword>
<dbReference type="SUPFAM" id="SSF53254">
    <property type="entry name" value="Phosphoglycerate mutase-like"/>
    <property type="match status" value="1"/>
</dbReference>
<dbReference type="GO" id="GO:0003993">
    <property type="term" value="F:acid phosphatase activity"/>
    <property type="evidence" value="ECO:0007669"/>
    <property type="project" value="UniProtKB-EC"/>
</dbReference>
<dbReference type="InterPro" id="IPR000560">
    <property type="entry name" value="His_Pase_clade-2"/>
</dbReference>